<accession>A0A964T9U8</accession>
<keyword evidence="3" id="KW-0479">Metal-binding</keyword>
<feature type="domain" description="Calcineurin-like phosphoesterase" evidence="6">
    <location>
        <begin position="8"/>
        <end position="205"/>
    </location>
</feature>
<evidence type="ECO:0000313" key="8">
    <source>
        <dbReference type="Proteomes" id="UP000667650"/>
    </source>
</evidence>
<dbReference type="GO" id="GO:0008758">
    <property type="term" value="F:UDP-2,3-diacylglucosamine hydrolase activity"/>
    <property type="evidence" value="ECO:0007669"/>
    <property type="project" value="TreeGrafter"/>
</dbReference>
<dbReference type="PANTHER" id="PTHR34990">
    <property type="entry name" value="UDP-2,3-DIACYLGLUCOSAMINE HYDROLASE-RELATED"/>
    <property type="match status" value="1"/>
</dbReference>
<evidence type="ECO:0000256" key="2">
    <source>
        <dbReference type="ARBA" id="ARBA00022519"/>
    </source>
</evidence>
<evidence type="ECO:0000256" key="3">
    <source>
        <dbReference type="ARBA" id="ARBA00022723"/>
    </source>
</evidence>
<dbReference type="Gene3D" id="3.60.21.10">
    <property type="match status" value="1"/>
</dbReference>
<reference evidence="7" key="1">
    <citation type="submission" date="2020-01" db="EMBL/GenBank/DDBJ databases">
        <title>Muricauda ochracea sp. nov., isolated from a tidal flat of Garorim bay in Korea.</title>
        <authorList>
            <person name="Kim D."/>
            <person name="Yoo Y."/>
            <person name="Kim J.-J."/>
        </authorList>
    </citation>
    <scope>NUCLEOTIDE SEQUENCE</scope>
    <source>
        <strain evidence="7">JGD-17</strain>
    </source>
</reference>
<dbReference type="AlphaFoldDB" id="A0A964T9U8"/>
<evidence type="ECO:0000256" key="5">
    <source>
        <dbReference type="ARBA" id="ARBA00023211"/>
    </source>
</evidence>
<name>A0A964T9U8_9FLAO</name>
<keyword evidence="1" id="KW-1003">Cell membrane</keyword>
<sequence length="312" mass="36158">MKKRKIEIAVISDVHLGTYGCHADELIAYLNSIQPKKLILNGDIIDIWQFSKRYFPASHLKVLKKLIGMASNGTEVFYITGNHDEMLRKFSETSMGNFKIMNKLILDLDGKRAWIFHGDVFDISIQNAKWLAKLGGYGYDILILINSFVNWFLMKIGREKYSLSKRIKNGVKGAVKYVSNFERTVADIAIDNHYDYVICGHIHQPKKEHYENKNGSCLYLNSGDWVENLTALEYSFKRWRIYHYNHDRLSPFFVDEDLKEMNMGDLIASIADANIDWGGIEHENSDEISHKQSKKLEDSTIFNYGKERNQKV</sequence>
<dbReference type="GO" id="GO:0046872">
    <property type="term" value="F:metal ion binding"/>
    <property type="evidence" value="ECO:0007669"/>
    <property type="project" value="UniProtKB-KW"/>
</dbReference>
<comment type="caution">
    <text evidence="7">The sequence shown here is derived from an EMBL/GenBank/DDBJ whole genome shotgun (WGS) entry which is preliminary data.</text>
</comment>
<dbReference type="Proteomes" id="UP000667650">
    <property type="component" value="Unassembled WGS sequence"/>
</dbReference>
<organism evidence="7 8">
    <name type="scientific">Flagellimonas ochracea</name>
    <dbReference type="NCBI Taxonomy" id="2696472"/>
    <lineage>
        <taxon>Bacteria</taxon>
        <taxon>Pseudomonadati</taxon>
        <taxon>Bacteroidota</taxon>
        <taxon>Flavobacteriia</taxon>
        <taxon>Flavobacteriales</taxon>
        <taxon>Flavobacteriaceae</taxon>
        <taxon>Flagellimonas</taxon>
    </lineage>
</organism>
<evidence type="ECO:0000313" key="7">
    <source>
        <dbReference type="EMBL" id="NAY90874.1"/>
    </source>
</evidence>
<keyword evidence="5" id="KW-0464">Manganese</keyword>
<dbReference type="PANTHER" id="PTHR34990:SF2">
    <property type="entry name" value="BLL8164 PROTEIN"/>
    <property type="match status" value="1"/>
</dbReference>
<dbReference type="EMBL" id="JAAABI010000001">
    <property type="protein sequence ID" value="NAY90874.1"/>
    <property type="molecule type" value="Genomic_DNA"/>
</dbReference>
<dbReference type="SUPFAM" id="SSF56300">
    <property type="entry name" value="Metallo-dependent phosphatases"/>
    <property type="match status" value="1"/>
</dbReference>
<dbReference type="InterPro" id="IPR043461">
    <property type="entry name" value="LpxH-like"/>
</dbReference>
<dbReference type="InterPro" id="IPR004843">
    <property type="entry name" value="Calcineurin-like_PHP"/>
</dbReference>
<evidence type="ECO:0000259" key="6">
    <source>
        <dbReference type="Pfam" id="PF00149"/>
    </source>
</evidence>
<dbReference type="GO" id="GO:0016020">
    <property type="term" value="C:membrane"/>
    <property type="evidence" value="ECO:0007669"/>
    <property type="project" value="GOC"/>
</dbReference>
<dbReference type="InterPro" id="IPR029052">
    <property type="entry name" value="Metallo-depent_PP-like"/>
</dbReference>
<dbReference type="Pfam" id="PF00149">
    <property type="entry name" value="Metallophos"/>
    <property type="match status" value="1"/>
</dbReference>
<dbReference type="RefSeq" id="WP_166522272.1">
    <property type="nucleotide sequence ID" value="NZ_JAAABI010000001.1"/>
</dbReference>
<dbReference type="CDD" id="cd07398">
    <property type="entry name" value="MPP_YbbF-LpxH"/>
    <property type="match status" value="1"/>
</dbReference>
<dbReference type="GO" id="GO:0009245">
    <property type="term" value="P:lipid A biosynthetic process"/>
    <property type="evidence" value="ECO:0007669"/>
    <property type="project" value="TreeGrafter"/>
</dbReference>
<evidence type="ECO:0000256" key="4">
    <source>
        <dbReference type="ARBA" id="ARBA00023136"/>
    </source>
</evidence>
<keyword evidence="2" id="KW-0997">Cell inner membrane</keyword>
<proteinExistence type="predicted"/>
<protein>
    <submittedName>
        <fullName evidence="7">UDP-2,3-diacylglucosamine diphosphatase</fullName>
    </submittedName>
</protein>
<evidence type="ECO:0000256" key="1">
    <source>
        <dbReference type="ARBA" id="ARBA00022475"/>
    </source>
</evidence>
<keyword evidence="4" id="KW-0472">Membrane</keyword>
<gene>
    <name evidence="7" type="ORF">GTQ34_02990</name>
</gene>
<keyword evidence="8" id="KW-1185">Reference proteome</keyword>